<dbReference type="Gene3D" id="1.10.3210.10">
    <property type="entry name" value="Hypothetical protein af1432"/>
    <property type="match status" value="1"/>
</dbReference>
<dbReference type="CDD" id="cd00077">
    <property type="entry name" value="HDc"/>
    <property type="match status" value="1"/>
</dbReference>
<protein>
    <recommendedName>
        <fullName evidence="1">Stage 0 sporulation protein A homolog</fullName>
    </recommendedName>
</protein>
<dbReference type="SUPFAM" id="SSF52172">
    <property type="entry name" value="CheY-like"/>
    <property type="match status" value="1"/>
</dbReference>
<dbReference type="InterPro" id="IPR037522">
    <property type="entry name" value="HD_GYP_dom"/>
</dbReference>
<name>A0A7C8LC16_9FIRM</name>
<organism evidence="6 7">
    <name type="scientific">Defluviitalea raffinosedens</name>
    <dbReference type="NCBI Taxonomy" id="1450156"/>
    <lineage>
        <taxon>Bacteria</taxon>
        <taxon>Bacillati</taxon>
        <taxon>Bacillota</taxon>
        <taxon>Clostridia</taxon>
        <taxon>Lachnospirales</taxon>
        <taxon>Defluviitaleaceae</taxon>
        <taxon>Defluviitalea</taxon>
    </lineage>
</organism>
<evidence type="ECO:0000259" key="5">
    <source>
        <dbReference type="PROSITE" id="PS51832"/>
    </source>
</evidence>
<accession>A0A7C8LC16</accession>
<feature type="domain" description="Response regulatory" evidence="4">
    <location>
        <begin position="42"/>
        <end position="166"/>
    </location>
</feature>
<dbReference type="Proteomes" id="UP000483018">
    <property type="component" value="Unassembled WGS sequence"/>
</dbReference>
<evidence type="ECO:0000256" key="1">
    <source>
        <dbReference type="ARBA" id="ARBA00018672"/>
    </source>
</evidence>
<dbReference type="Gene3D" id="3.40.50.2300">
    <property type="match status" value="1"/>
</dbReference>
<feature type="modified residue" description="4-aspartylphosphate" evidence="3">
    <location>
        <position position="97"/>
    </location>
</feature>
<dbReference type="InterPro" id="IPR003607">
    <property type="entry name" value="HD/PDEase_dom"/>
</dbReference>
<evidence type="ECO:0000256" key="2">
    <source>
        <dbReference type="ARBA" id="ARBA00024867"/>
    </source>
</evidence>
<dbReference type="AlphaFoldDB" id="A0A7C8LC16"/>
<comment type="function">
    <text evidence="2">May play the central regulatory role in sporulation. It may be an element of the effector pathway responsible for the activation of sporulation genes in response to nutritional stress. Spo0A may act in concert with spo0H (a sigma factor) to control the expression of some genes that are critical to the sporulation process.</text>
</comment>
<dbReference type="InterPro" id="IPR021800">
    <property type="entry name" value="DUF3369"/>
</dbReference>
<dbReference type="PROSITE" id="PS51832">
    <property type="entry name" value="HD_GYP"/>
    <property type="match status" value="1"/>
</dbReference>
<dbReference type="InterPro" id="IPR011006">
    <property type="entry name" value="CheY-like_superfamily"/>
</dbReference>
<dbReference type="EMBL" id="WSLF01000008">
    <property type="protein sequence ID" value="KAE9633502.1"/>
    <property type="molecule type" value="Genomic_DNA"/>
</dbReference>
<dbReference type="PANTHER" id="PTHR45228:SF9">
    <property type="entry name" value="3'3'-CGAMP-SPECIFIC PHOSPHODIESTERASE 2"/>
    <property type="match status" value="1"/>
</dbReference>
<dbReference type="GO" id="GO:0000160">
    <property type="term" value="P:phosphorelay signal transduction system"/>
    <property type="evidence" value="ECO:0007669"/>
    <property type="project" value="InterPro"/>
</dbReference>
<dbReference type="Pfam" id="PF11849">
    <property type="entry name" value="DUF3369"/>
    <property type="match status" value="1"/>
</dbReference>
<dbReference type="Pfam" id="PF13487">
    <property type="entry name" value="HD_5"/>
    <property type="match status" value="1"/>
</dbReference>
<proteinExistence type="predicted"/>
<dbReference type="PANTHER" id="PTHR45228">
    <property type="entry name" value="CYCLIC DI-GMP PHOSPHODIESTERASE TM_0186-RELATED"/>
    <property type="match status" value="1"/>
</dbReference>
<feature type="domain" description="HD-GYP" evidence="5">
    <location>
        <begin position="338"/>
        <end position="535"/>
    </location>
</feature>
<comment type="caution">
    <text evidence="6">The sequence shown here is derived from an EMBL/GenBank/DDBJ whole genome shotgun (WGS) entry which is preliminary data.</text>
</comment>
<keyword evidence="7" id="KW-1185">Reference proteome</keyword>
<dbReference type="PROSITE" id="PS50110">
    <property type="entry name" value="RESPONSE_REGULATORY"/>
    <property type="match status" value="1"/>
</dbReference>
<dbReference type="RefSeq" id="WP_158740824.1">
    <property type="nucleotide sequence ID" value="NZ_WSLF01000008.1"/>
</dbReference>
<evidence type="ECO:0000259" key="4">
    <source>
        <dbReference type="PROSITE" id="PS50110"/>
    </source>
</evidence>
<dbReference type="OrthoDB" id="9804747at2"/>
<dbReference type="InterPro" id="IPR052020">
    <property type="entry name" value="Cyclic_di-GMP/3'3'-cGAMP_PDE"/>
</dbReference>
<dbReference type="InterPro" id="IPR001789">
    <property type="entry name" value="Sig_transdc_resp-reg_receiver"/>
</dbReference>
<evidence type="ECO:0000313" key="6">
    <source>
        <dbReference type="EMBL" id="KAE9633502.1"/>
    </source>
</evidence>
<dbReference type="SUPFAM" id="SSF109604">
    <property type="entry name" value="HD-domain/PDEase-like"/>
    <property type="match status" value="1"/>
</dbReference>
<dbReference type="SMART" id="SM00471">
    <property type="entry name" value="HDc"/>
    <property type="match status" value="1"/>
</dbReference>
<evidence type="ECO:0000256" key="3">
    <source>
        <dbReference type="PROSITE-ProRule" id="PRU00169"/>
    </source>
</evidence>
<gene>
    <name evidence="6" type="ORF">GND95_09705</name>
</gene>
<evidence type="ECO:0000313" key="7">
    <source>
        <dbReference type="Proteomes" id="UP000483018"/>
    </source>
</evidence>
<keyword evidence="3" id="KW-0597">Phosphoprotein</keyword>
<reference evidence="6 7" key="1">
    <citation type="submission" date="2019-12" db="EMBL/GenBank/DDBJ databases">
        <title>Defluviitalea raffinosedens, isolated from a biogas fermenter, genome sequencing and characterization.</title>
        <authorList>
            <person name="Rettenmaier R."/>
            <person name="Schneider M."/>
            <person name="Neuhaus K."/>
            <person name="Liebl W."/>
            <person name="Zverlov V."/>
        </authorList>
    </citation>
    <scope>NUCLEOTIDE SEQUENCE [LARGE SCALE GENOMIC DNA]</scope>
    <source>
        <strain evidence="6 7">249c-K6</strain>
    </source>
</reference>
<sequence>MSYLNAEDSEQVSFRNNIPLDALDGKISNIFKENNRLKVYYKVLIVDDERDVHVITDMVLDGLDFGSFGLKLLHAYSEREAKQILLQHDDIAVILLDVVMETEKSGIEIVSFIRDKLKNYDIQIILRTGQPGAALEEEIIRNYEINDYKTKTELTVEKLYTTIFSAIRNYRNIITIKNQKAGLEMILNASKDLFKYRSLQDFFKGILVQFNNLITNTTHSMLINEAYTKEKKGFVISDKGNRLVVYAATGEYERFIGSEVNMLSDIDDEVLALIHQHHDEDFIKLSEDYLLAYHKGITNNRNYFYIHHNNIEVDLNLVKVFLSNVSTALDNFLANKTRIMNQRNLIFALGEIVEKRDLNTSKHTKRVSKIAAEIAKWAKLPDEMIKNIELSTSLHDIGKIAVSDSILNKKDKLTSEEFEIMKKHTEISLELFSILDHELRTIAYNISRHHHEQWNGQGYPDRLKGEDIPIEARIASIADVLDALTHKRPYKEAWCFDDTMDYLEKQKGIQFDPVLIDYVIENKDKIREILSKYNEGDE</sequence>